<dbReference type="InterPro" id="IPR002938">
    <property type="entry name" value="FAD-bd"/>
</dbReference>
<name>A0AAE1S9S5_9SOLA</name>
<dbReference type="SUPFAM" id="SSF51905">
    <property type="entry name" value="FAD/NAD(P)-binding domain"/>
    <property type="match status" value="1"/>
</dbReference>
<dbReference type="GO" id="GO:0004497">
    <property type="term" value="F:monooxygenase activity"/>
    <property type="evidence" value="ECO:0007669"/>
    <property type="project" value="UniProtKB-KW"/>
</dbReference>
<gene>
    <name evidence="5" type="ORF">RND71_013720</name>
</gene>
<comment type="caution">
    <text evidence="5">The sequence shown here is derived from an EMBL/GenBank/DDBJ whole genome shotgun (WGS) entry which is preliminary data.</text>
</comment>
<sequence length="486" mass="54080">MASSSSTLLLVKSHISLSSSNPTSLYFRRRTSSIPQQPWLRAETRVRVRVRVRPISLSIINGRADDRKEDIVIVGAGIAGLATAVSLQRLGIRTLVLEQGESLRTGGTSLTLFKNGWKALDAIGVGNDLRTQFLEIQGFMDAVAEIMLKMLLLVDAFLGYLSRYQWMVIKSEDGRELRSFRFKDEDESQEVRAVERRVLLETLASKLPPDAISFSSKLANIERSENGETLLELEDGIQISAKILIACDGIRSPVAKLMGFPEPNYVGHCAFRGLANFPEGQPFEPKVNYIYGKGVRAGYVPVSETKVYWFICFNSSSPGPKITDPSILRQQAEQLVRKWPTDLINLINLTPDDTIIRTSLVDRWLWPSISPPASTGSIVLVGDAWHPMTPNLGQGACCALEDSIVLTKKLAEAIKSKRTSVEDAFKAYGSERWPRIFPLTVRAYLVGALLQWDNPLICALRDNIVVPKLVRLGPVLEHTNFEFDPL</sequence>
<evidence type="ECO:0000256" key="1">
    <source>
        <dbReference type="ARBA" id="ARBA00023002"/>
    </source>
</evidence>
<proteinExistence type="inferred from homology"/>
<evidence type="ECO:0000313" key="5">
    <source>
        <dbReference type="EMBL" id="KAK4365840.1"/>
    </source>
</evidence>
<organism evidence="5 6">
    <name type="scientific">Anisodus tanguticus</name>
    <dbReference type="NCBI Taxonomy" id="243964"/>
    <lineage>
        <taxon>Eukaryota</taxon>
        <taxon>Viridiplantae</taxon>
        <taxon>Streptophyta</taxon>
        <taxon>Embryophyta</taxon>
        <taxon>Tracheophyta</taxon>
        <taxon>Spermatophyta</taxon>
        <taxon>Magnoliopsida</taxon>
        <taxon>eudicotyledons</taxon>
        <taxon>Gunneridae</taxon>
        <taxon>Pentapetalae</taxon>
        <taxon>asterids</taxon>
        <taxon>lamiids</taxon>
        <taxon>Solanales</taxon>
        <taxon>Solanaceae</taxon>
        <taxon>Solanoideae</taxon>
        <taxon>Hyoscyameae</taxon>
        <taxon>Anisodus</taxon>
    </lineage>
</organism>
<dbReference type="AlphaFoldDB" id="A0AAE1S9S5"/>
<evidence type="ECO:0000313" key="6">
    <source>
        <dbReference type="Proteomes" id="UP001291623"/>
    </source>
</evidence>
<dbReference type="Pfam" id="PF01494">
    <property type="entry name" value="FAD_binding_3"/>
    <property type="match status" value="1"/>
</dbReference>
<keyword evidence="1" id="KW-0560">Oxidoreductase</keyword>
<dbReference type="PRINTS" id="PR00420">
    <property type="entry name" value="RNGMNOXGNASE"/>
</dbReference>
<accession>A0AAE1S9S5</accession>
<reference evidence="5" key="1">
    <citation type="submission" date="2023-12" db="EMBL/GenBank/DDBJ databases">
        <title>Genome assembly of Anisodus tanguticus.</title>
        <authorList>
            <person name="Wang Y.-J."/>
        </authorList>
    </citation>
    <scope>NUCLEOTIDE SEQUENCE</scope>
    <source>
        <strain evidence="5">KB-2021</strain>
        <tissue evidence="5">Leaf</tissue>
    </source>
</reference>
<dbReference type="GO" id="GO:0071949">
    <property type="term" value="F:FAD binding"/>
    <property type="evidence" value="ECO:0007669"/>
    <property type="project" value="InterPro"/>
</dbReference>
<keyword evidence="6" id="KW-1185">Reference proteome</keyword>
<protein>
    <recommendedName>
        <fullName evidence="4">FAD-binding domain-containing protein</fullName>
    </recommendedName>
</protein>
<keyword evidence="2" id="KW-0503">Monooxygenase</keyword>
<dbReference type="PANTHER" id="PTHR45934:SF9">
    <property type="entry name" value="FAD_NAD(P)-BINDING OXIDOREDUCTASE FAMILY PROTEIN"/>
    <property type="match status" value="1"/>
</dbReference>
<comment type="similarity">
    <text evidence="3">Belongs to the 3-hydroxybenzoate 6-hydroxylase family.</text>
</comment>
<dbReference type="InterPro" id="IPR044560">
    <property type="entry name" value="MOase"/>
</dbReference>
<dbReference type="EMBL" id="JAVYJV010000007">
    <property type="protein sequence ID" value="KAK4365840.1"/>
    <property type="molecule type" value="Genomic_DNA"/>
</dbReference>
<feature type="domain" description="FAD-binding" evidence="4">
    <location>
        <begin position="70"/>
        <end position="435"/>
    </location>
</feature>
<evidence type="ECO:0000256" key="2">
    <source>
        <dbReference type="ARBA" id="ARBA00023033"/>
    </source>
</evidence>
<dbReference type="PANTHER" id="PTHR45934">
    <property type="entry name" value="FAD/NAD(P)-BINDING OXIDOREDUCTASE FAMILY PROTEIN"/>
    <property type="match status" value="1"/>
</dbReference>
<dbReference type="Proteomes" id="UP001291623">
    <property type="component" value="Unassembled WGS sequence"/>
</dbReference>
<dbReference type="Gene3D" id="3.50.50.60">
    <property type="entry name" value="FAD/NAD(P)-binding domain"/>
    <property type="match status" value="1"/>
</dbReference>
<evidence type="ECO:0000259" key="4">
    <source>
        <dbReference type="Pfam" id="PF01494"/>
    </source>
</evidence>
<evidence type="ECO:0000256" key="3">
    <source>
        <dbReference type="ARBA" id="ARBA00024018"/>
    </source>
</evidence>
<dbReference type="InterPro" id="IPR036188">
    <property type="entry name" value="FAD/NAD-bd_sf"/>
</dbReference>